<accession>A0ABN9VAF3</accession>
<name>A0ABN9VAF3_9DINO</name>
<proteinExistence type="predicted"/>
<organism evidence="1 2">
    <name type="scientific">Prorocentrum cordatum</name>
    <dbReference type="NCBI Taxonomy" id="2364126"/>
    <lineage>
        <taxon>Eukaryota</taxon>
        <taxon>Sar</taxon>
        <taxon>Alveolata</taxon>
        <taxon>Dinophyceae</taxon>
        <taxon>Prorocentrales</taxon>
        <taxon>Prorocentraceae</taxon>
        <taxon>Prorocentrum</taxon>
    </lineage>
</organism>
<keyword evidence="2" id="KW-1185">Reference proteome</keyword>
<sequence length="78" mass="8896">MQPDGSSVLVCADGSTVRWTRRLDGSWRPPERKREGWVGELEADRYVVPGLRDTGRPLVSRVAVERPRQCRHAARQRA</sequence>
<reference evidence="1" key="1">
    <citation type="submission" date="2023-10" db="EMBL/GenBank/DDBJ databases">
        <authorList>
            <person name="Chen Y."/>
            <person name="Shah S."/>
            <person name="Dougan E. K."/>
            <person name="Thang M."/>
            <person name="Chan C."/>
        </authorList>
    </citation>
    <scope>NUCLEOTIDE SEQUENCE [LARGE SCALE GENOMIC DNA]</scope>
</reference>
<comment type="caution">
    <text evidence="1">The sequence shown here is derived from an EMBL/GenBank/DDBJ whole genome shotgun (WGS) entry which is preliminary data.</text>
</comment>
<evidence type="ECO:0000313" key="2">
    <source>
        <dbReference type="Proteomes" id="UP001189429"/>
    </source>
</evidence>
<evidence type="ECO:0000313" key="1">
    <source>
        <dbReference type="EMBL" id="CAK0869977.1"/>
    </source>
</evidence>
<protein>
    <submittedName>
        <fullName evidence="1">Uncharacterized protein</fullName>
    </submittedName>
</protein>
<gene>
    <name evidence="1" type="ORF">PCOR1329_LOCUS56192</name>
</gene>
<dbReference type="EMBL" id="CAUYUJ010016909">
    <property type="protein sequence ID" value="CAK0869977.1"/>
    <property type="molecule type" value="Genomic_DNA"/>
</dbReference>
<dbReference type="Proteomes" id="UP001189429">
    <property type="component" value="Unassembled WGS sequence"/>
</dbReference>